<accession>A0A9P0J5C3</accession>
<protein>
    <submittedName>
        <fullName evidence="1">Uncharacterized protein</fullName>
    </submittedName>
</protein>
<reference evidence="1" key="2">
    <citation type="submission" date="2022-10" db="EMBL/GenBank/DDBJ databases">
        <authorList>
            <consortium name="ENA_rothamsted_submissions"/>
            <consortium name="culmorum"/>
            <person name="King R."/>
        </authorList>
    </citation>
    <scope>NUCLEOTIDE SEQUENCE</scope>
</reference>
<organism evidence="1 2">
    <name type="scientific">Aphis gossypii</name>
    <name type="common">Cotton aphid</name>
    <dbReference type="NCBI Taxonomy" id="80765"/>
    <lineage>
        <taxon>Eukaryota</taxon>
        <taxon>Metazoa</taxon>
        <taxon>Ecdysozoa</taxon>
        <taxon>Arthropoda</taxon>
        <taxon>Hexapoda</taxon>
        <taxon>Insecta</taxon>
        <taxon>Pterygota</taxon>
        <taxon>Neoptera</taxon>
        <taxon>Paraneoptera</taxon>
        <taxon>Hemiptera</taxon>
        <taxon>Sternorrhyncha</taxon>
        <taxon>Aphidomorpha</taxon>
        <taxon>Aphidoidea</taxon>
        <taxon>Aphididae</taxon>
        <taxon>Aphidini</taxon>
        <taxon>Aphis</taxon>
        <taxon>Aphis</taxon>
    </lineage>
</organism>
<reference evidence="1" key="1">
    <citation type="submission" date="2022-02" db="EMBL/GenBank/DDBJ databases">
        <authorList>
            <person name="King R."/>
        </authorList>
    </citation>
    <scope>NUCLEOTIDE SEQUENCE</scope>
</reference>
<evidence type="ECO:0000313" key="1">
    <source>
        <dbReference type="EMBL" id="CAH1731194.1"/>
    </source>
</evidence>
<dbReference type="EMBL" id="OU899036">
    <property type="protein sequence ID" value="CAH1731194.1"/>
    <property type="molecule type" value="Genomic_DNA"/>
</dbReference>
<sequence length="74" mass="8826">MYRFTPVDDRYFQFKEFLNDESKVEEAETLDVNATIHGNWTIDNAKSRLNQFIQSNNLKNIDYKYNFMGKCDCS</sequence>
<dbReference type="Proteomes" id="UP001154329">
    <property type="component" value="Chromosome 3"/>
</dbReference>
<keyword evidence="2" id="KW-1185">Reference proteome</keyword>
<evidence type="ECO:0000313" key="2">
    <source>
        <dbReference type="Proteomes" id="UP001154329"/>
    </source>
</evidence>
<dbReference type="SUPFAM" id="SSF54768">
    <property type="entry name" value="dsRNA-binding domain-like"/>
    <property type="match status" value="1"/>
</dbReference>
<dbReference type="Gene3D" id="3.30.160.20">
    <property type="match status" value="1"/>
</dbReference>
<name>A0A9P0J5C3_APHGO</name>
<dbReference type="AlphaFoldDB" id="A0A9P0J5C3"/>
<gene>
    <name evidence="1" type="ORF">APHIGO_LOCUS7957</name>
</gene>
<proteinExistence type="predicted"/>